<feature type="region of interest" description="Disordered" evidence="1">
    <location>
        <begin position="348"/>
        <end position="385"/>
    </location>
</feature>
<protein>
    <submittedName>
        <fullName evidence="2">Uncharacterized protein</fullName>
    </submittedName>
</protein>
<feature type="region of interest" description="Disordered" evidence="1">
    <location>
        <begin position="95"/>
        <end position="151"/>
    </location>
</feature>
<feature type="compositionally biased region" description="Basic and acidic residues" evidence="1">
    <location>
        <begin position="18"/>
        <end position="40"/>
    </location>
</feature>
<evidence type="ECO:0000313" key="2">
    <source>
        <dbReference type="EMBL" id="KAL3422920.1"/>
    </source>
</evidence>
<dbReference type="EMBL" id="JBFCZG010000004">
    <property type="protein sequence ID" value="KAL3422920.1"/>
    <property type="molecule type" value="Genomic_DNA"/>
</dbReference>
<sequence length="400" mass="44382">MPLITQSFPVVGCEDNVEASKTDDSHDTTRTPLKNPRDFADFEELDDSDMEGSILHRPRPKKVVKAPTLPQRNERRTSKMLDTLTIELKGLEAAHNEGAQDVSDPHELYLSSEEDASESADDYEGSLLSCEDVDEKRSTSSRASSRASQQDTAKLVLLKFVGKPQVVEICIHSQSRKPSPEPVVRQSQSSLSLRRPSPPPHYPTSNYRLSISSSSNSSVLSNSASTTPLPPRKSSKTSEVASNAPKPFQPSCTSYIPPSQPSFLTSDPCPTPPPDNESKPSLLRPFLQRTLSAARKRPSMPKMNLAYTTGVVAPRRSSLSSAHTFREMEKGHTRTPTLEELRLEEKASMEKEEQEGNFRYDDIKMGPSRVQTSPPSPMTPKYRASTIFGNLVRKKSMKIR</sequence>
<organism evidence="2 3">
    <name type="scientific">Phlyctema vagabunda</name>
    <dbReference type="NCBI Taxonomy" id="108571"/>
    <lineage>
        <taxon>Eukaryota</taxon>
        <taxon>Fungi</taxon>
        <taxon>Dikarya</taxon>
        <taxon>Ascomycota</taxon>
        <taxon>Pezizomycotina</taxon>
        <taxon>Leotiomycetes</taxon>
        <taxon>Helotiales</taxon>
        <taxon>Dermateaceae</taxon>
        <taxon>Phlyctema</taxon>
    </lineage>
</organism>
<keyword evidence="3" id="KW-1185">Reference proteome</keyword>
<feature type="compositionally biased region" description="Low complexity" evidence="1">
    <location>
        <begin position="182"/>
        <end position="195"/>
    </location>
</feature>
<evidence type="ECO:0000313" key="3">
    <source>
        <dbReference type="Proteomes" id="UP001629113"/>
    </source>
</evidence>
<feature type="compositionally biased region" description="Acidic residues" evidence="1">
    <location>
        <begin position="41"/>
        <end position="50"/>
    </location>
</feature>
<gene>
    <name evidence="2" type="ORF">PVAG01_04667</name>
</gene>
<evidence type="ECO:0000256" key="1">
    <source>
        <dbReference type="SAM" id="MobiDB-lite"/>
    </source>
</evidence>
<dbReference type="Proteomes" id="UP001629113">
    <property type="component" value="Unassembled WGS sequence"/>
</dbReference>
<comment type="caution">
    <text evidence="2">The sequence shown here is derived from an EMBL/GenBank/DDBJ whole genome shotgun (WGS) entry which is preliminary data.</text>
</comment>
<reference evidence="2 3" key="1">
    <citation type="submission" date="2024-06" db="EMBL/GenBank/DDBJ databases">
        <title>Complete genome of Phlyctema vagabunda strain 19-DSS-EL-015.</title>
        <authorList>
            <person name="Fiorenzani C."/>
        </authorList>
    </citation>
    <scope>NUCLEOTIDE SEQUENCE [LARGE SCALE GENOMIC DNA]</scope>
    <source>
        <strain evidence="2 3">19-DSS-EL-015</strain>
    </source>
</reference>
<name>A0ABR4PI02_9HELO</name>
<feature type="compositionally biased region" description="Polar residues" evidence="1">
    <location>
        <begin position="250"/>
        <end position="265"/>
    </location>
</feature>
<feature type="region of interest" description="Disordered" evidence="1">
    <location>
        <begin position="15"/>
        <end position="80"/>
    </location>
</feature>
<accession>A0ABR4PI02</accession>
<feature type="region of interest" description="Disordered" evidence="1">
    <location>
        <begin position="172"/>
        <end position="282"/>
    </location>
</feature>
<proteinExistence type="predicted"/>
<feature type="compositionally biased region" description="Acidic residues" evidence="1">
    <location>
        <begin position="112"/>
        <end position="124"/>
    </location>
</feature>
<feature type="compositionally biased region" description="Basic and acidic residues" evidence="1">
    <location>
        <begin position="348"/>
        <end position="364"/>
    </location>
</feature>
<feature type="compositionally biased region" description="Low complexity" evidence="1">
    <location>
        <begin position="205"/>
        <end position="225"/>
    </location>
</feature>